<feature type="region of interest" description="Disordered" evidence="1">
    <location>
        <begin position="1"/>
        <end position="22"/>
    </location>
</feature>
<keyword evidence="2" id="KW-0472">Membrane</keyword>
<keyword evidence="2" id="KW-0812">Transmembrane</keyword>
<proteinExistence type="predicted"/>
<evidence type="ECO:0000256" key="1">
    <source>
        <dbReference type="SAM" id="MobiDB-lite"/>
    </source>
</evidence>
<sequence>MQDQRATENPYAAPEAQPEQPLTTPVSSITVIWELVVAVFAFFLVWFTANLLLTLVAPHPLFSTWLAVAVQPLFVLLAAWAAQQHFRSTLRNLREADEVVDDG</sequence>
<dbReference type="STRING" id="1891926.Fuma_05270"/>
<accession>A0A1P8WNJ0</accession>
<evidence type="ECO:0000256" key="2">
    <source>
        <dbReference type="SAM" id="Phobius"/>
    </source>
</evidence>
<feature type="transmembrane region" description="Helical" evidence="2">
    <location>
        <begin position="31"/>
        <end position="56"/>
    </location>
</feature>
<keyword evidence="2" id="KW-1133">Transmembrane helix</keyword>
<feature type="transmembrane region" description="Helical" evidence="2">
    <location>
        <begin position="62"/>
        <end position="82"/>
    </location>
</feature>
<dbReference type="AlphaFoldDB" id="A0A1P8WNJ0"/>
<dbReference type="RefSeq" id="WP_077026755.1">
    <property type="nucleotide sequence ID" value="NZ_CP017641.1"/>
</dbReference>
<dbReference type="Proteomes" id="UP000187735">
    <property type="component" value="Chromosome"/>
</dbReference>
<reference evidence="3 4" key="1">
    <citation type="journal article" date="2016" name="Front. Microbiol.">
        <title>Fuerstia marisgermanicae gen. nov., sp. nov., an Unusual Member of the Phylum Planctomycetes from the German Wadden Sea.</title>
        <authorList>
            <person name="Kohn T."/>
            <person name="Heuer A."/>
            <person name="Jogler M."/>
            <person name="Vollmers J."/>
            <person name="Boedeker C."/>
            <person name="Bunk B."/>
            <person name="Rast P."/>
            <person name="Borchert D."/>
            <person name="Glockner I."/>
            <person name="Freese H.M."/>
            <person name="Klenk H.P."/>
            <person name="Overmann J."/>
            <person name="Kaster A.K."/>
            <person name="Rohde M."/>
            <person name="Wiegand S."/>
            <person name="Jogler C."/>
        </authorList>
    </citation>
    <scope>NUCLEOTIDE SEQUENCE [LARGE SCALE GENOMIC DNA]</scope>
    <source>
        <strain evidence="3 4">NH11</strain>
    </source>
</reference>
<dbReference type="EMBL" id="CP017641">
    <property type="protein sequence ID" value="APZ95611.1"/>
    <property type="molecule type" value="Genomic_DNA"/>
</dbReference>
<keyword evidence="4" id="KW-1185">Reference proteome</keyword>
<dbReference type="KEGG" id="fmr:Fuma_05270"/>
<gene>
    <name evidence="3" type="ORF">Fuma_05270</name>
</gene>
<name>A0A1P8WNJ0_9PLAN</name>
<evidence type="ECO:0000313" key="4">
    <source>
        <dbReference type="Proteomes" id="UP000187735"/>
    </source>
</evidence>
<organism evidence="3 4">
    <name type="scientific">Fuerstiella marisgermanici</name>
    <dbReference type="NCBI Taxonomy" id="1891926"/>
    <lineage>
        <taxon>Bacteria</taxon>
        <taxon>Pseudomonadati</taxon>
        <taxon>Planctomycetota</taxon>
        <taxon>Planctomycetia</taxon>
        <taxon>Planctomycetales</taxon>
        <taxon>Planctomycetaceae</taxon>
        <taxon>Fuerstiella</taxon>
    </lineage>
</organism>
<feature type="compositionally biased region" description="Low complexity" evidence="1">
    <location>
        <begin position="12"/>
        <end position="21"/>
    </location>
</feature>
<protein>
    <submittedName>
        <fullName evidence="3">Uncharacterized protein</fullName>
    </submittedName>
</protein>
<evidence type="ECO:0000313" key="3">
    <source>
        <dbReference type="EMBL" id="APZ95611.1"/>
    </source>
</evidence>